<dbReference type="InterPro" id="IPR036868">
    <property type="entry name" value="TusA-like_sf"/>
</dbReference>
<dbReference type="InterPro" id="IPR001455">
    <property type="entry name" value="TusA-like"/>
</dbReference>
<dbReference type="AlphaFoldDB" id="A0A932GQL8"/>
<organism evidence="3 4">
    <name type="scientific">Tectimicrobiota bacterium</name>
    <dbReference type="NCBI Taxonomy" id="2528274"/>
    <lineage>
        <taxon>Bacteria</taxon>
        <taxon>Pseudomonadati</taxon>
        <taxon>Nitrospinota/Tectimicrobiota group</taxon>
        <taxon>Candidatus Tectimicrobiota</taxon>
    </lineage>
</organism>
<dbReference type="PANTHER" id="PTHR33279:SF6">
    <property type="entry name" value="SULFUR CARRIER PROTEIN YEDF-RELATED"/>
    <property type="match status" value="1"/>
</dbReference>
<dbReference type="Pfam" id="PF01206">
    <property type="entry name" value="TusA"/>
    <property type="match status" value="1"/>
</dbReference>
<evidence type="ECO:0000256" key="1">
    <source>
        <dbReference type="ARBA" id="ARBA00008984"/>
    </source>
</evidence>
<accession>A0A932GQL8</accession>
<dbReference type="CDD" id="cd00291">
    <property type="entry name" value="SirA_YedF_YeeD"/>
    <property type="match status" value="1"/>
</dbReference>
<gene>
    <name evidence="3" type="ORF">HYY65_11025</name>
</gene>
<dbReference type="PANTHER" id="PTHR33279">
    <property type="entry name" value="SULFUR CARRIER PROTEIN YEDF-RELATED"/>
    <property type="match status" value="1"/>
</dbReference>
<sequence>MDAVKADAVLDCRGDLCPGPVIKIARAIQTIQVGQILEMQATDPGSPADMQAWTRQTGQELVASHEAGGVFTFYVRRNK</sequence>
<evidence type="ECO:0000313" key="3">
    <source>
        <dbReference type="EMBL" id="MBI3015568.1"/>
    </source>
</evidence>
<dbReference type="EMBL" id="JACPSX010000212">
    <property type="protein sequence ID" value="MBI3015568.1"/>
    <property type="molecule type" value="Genomic_DNA"/>
</dbReference>
<evidence type="ECO:0000259" key="2">
    <source>
        <dbReference type="PROSITE" id="PS01148"/>
    </source>
</evidence>
<proteinExistence type="inferred from homology"/>
<reference evidence="3" key="1">
    <citation type="submission" date="2020-07" db="EMBL/GenBank/DDBJ databases">
        <title>Huge and variable diversity of episymbiotic CPR bacteria and DPANN archaea in groundwater ecosystems.</title>
        <authorList>
            <person name="He C.Y."/>
            <person name="Keren R."/>
            <person name="Whittaker M."/>
            <person name="Farag I.F."/>
            <person name="Doudna J."/>
            <person name="Cate J.H.D."/>
            <person name="Banfield J.F."/>
        </authorList>
    </citation>
    <scope>NUCLEOTIDE SEQUENCE</scope>
    <source>
        <strain evidence="3">NC_groundwater_717_Ag_S-0.2um_59_8</strain>
    </source>
</reference>
<dbReference type="Proteomes" id="UP000741360">
    <property type="component" value="Unassembled WGS sequence"/>
</dbReference>
<dbReference type="SUPFAM" id="SSF64307">
    <property type="entry name" value="SirA-like"/>
    <property type="match status" value="1"/>
</dbReference>
<feature type="domain" description="UPF0033" evidence="2">
    <location>
        <begin position="10"/>
        <end position="34"/>
    </location>
</feature>
<comment type="similarity">
    <text evidence="1">Belongs to the sulfur carrier protein TusA family.</text>
</comment>
<comment type="caution">
    <text evidence="3">The sequence shown here is derived from an EMBL/GenBank/DDBJ whole genome shotgun (WGS) entry which is preliminary data.</text>
</comment>
<evidence type="ECO:0000313" key="4">
    <source>
        <dbReference type="Proteomes" id="UP000741360"/>
    </source>
</evidence>
<name>A0A932GQL8_UNCTE</name>
<protein>
    <submittedName>
        <fullName evidence="3">Sulfurtransferase TusA family protein</fullName>
    </submittedName>
</protein>
<dbReference type="PROSITE" id="PS01148">
    <property type="entry name" value="UPF0033"/>
    <property type="match status" value="1"/>
</dbReference>
<dbReference type="Gene3D" id="3.30.110.40">
    <property type="entry name" value="TusA-like domain"/>
    <property type="match status" value="1"/>
</dbReference>